<evidence type="ECO:0000256" key="1">
    <source>
        <dbReference type="SAM" id="MobiDB-lite"/>
    </source>
</evidence>
<protein>
    <submittedName>
        <fullName evidence="2">Uncharacterized protein</fullName>
    </submittedName>
</protein>
<keyword evidence="3" id="KW-1185">Reference proteome</keyword>
<feature type="compositionally biased region" description="Polar residues" evidence="1">
    <location>
        <begin position="21"/>
        <end position="31"/>
    </location>
</feature>
<name>A0A422N4H5_TRYRA</name>
<feature type="region of interest" description="Disordered" evidence="1">
    <location>
        <begin position="21"/>
        <end position="41"/>
    </location>
</feature>
<evidence type="ECO:0000313" key="3">
    <source>
        <dbReference type="Proteomes" id="UP000283634"/>
    </source>
</evidence>
<gene>
    <name evidence="2" type="ORF">TraAM80_07740</name>
</gene>
<dbReference type="RefSeq" id="XP_029235740.1">
    <property type="nucleotide sequence ID" value="XM_029384520.1"/>
</dbReference>
<organism evidence="2 3">
    <name type="scientific">Trypanosoma rangeli</name>
    <dbReference type="NCBI Taxonomy" id="5698"/>
    <lineage>
        <taxon>Eukaryota</taxon>
        <taxon>Discoba</taxon>
        <taxon>Euglenozoa</taxon>
        <taxon>Kinetoplastea</taxon>
        <taxon>Metakinetoplastina</taxon>
        <taxon>Trypanosomatida</taxon>
        <taxon>Trypanosomatidae</taxon>
        <taxon>Trypanosoma</taxon>
        <taxon>Herpetosoma</taxon>
    </lineage>
</organism>
<accession>A0A422N4H5</accession>
<dbReference type="GeneID" id="40331673"/>
<comment type="caution">
    <text evidence="2">The sequence shown here is derived from an EMBL/GenBank/DDBJ whole genome shotgun (WGS) entry which is preliminary data.</text>
</comment>
<dbReference type="AlphaFoldDB" id="A0A422N4H5"/>
<dbReference type="Proteomes" id="UP000283634">
    <property type="component" value="Unassembled WGS sequence"/>
</dbReference>
<evidence type="ECO:0000313" key="2">
    <source>
        <dbReference type="EMBL" id="RNF00393.1"/>
    </source>
</evidence>
<dbReference type="EMBL" id="MKGL01000328">
    <property type="protein sequence ID" value="RNF00393.1"/>
    <property type="molecule type" value="Genomic_DNA"/>
</dbReference>
<sequence length="184" mass="19360">MGDVSTADSLRRVLLRATTFATPSVGSQQQRPQERDTSTGVPLSIDHGLSCSLQGSGAEEEEERGEYDMCAGLRAFREAAGGARDSALRALRVAKQTVQASQPSSSPPHLLSYAACGVDASMGGATLVTTADTPPCDAAEALAREEASVYRATGLLQREAAELEHAAVEAMSRERQLLSRVLLA</sequence>
<reference evidence="2 3" key="1">
    <citation type="journal article" date="2018" name="BMC Genomics">
        <title>Genomic comparison of Trypanosoma conorhini and Trypanosoma rangeli to Trypanosoma cruzi strains of high and low virulence.</title>
        <authorList>
            <person name="Bradwell K.R."/>
            <person name="Koparde V.N."/>
            <person name="Matveyev A.V."/>
            <person name="Serrano M.G."/>
            <person name="Alves J.M."/>
            <person name="Parikh H."/>
            <person name="Huang B."/>
            <person name="Lee V."/>
            <person name="Espinosa-Alvarez O."/>
            <person name="Ortiz P.A."/>
            <person name="Costa-Martins A.G."/>
            <person name="Teixeira M.M."/>
            <person name="Buck G.A."/>
        </authorList>
    </citation>
    <scope>NUCLEOTIDE SEQUENCE [LARGE SCALE GENOMIC DNA]</scope>
    <source>
        <strain evidence="2 3">AM80</strain>
    </source>
</reference>
<proteinExistence type="predicted"/>